<dbReference type="AlphaFoldDB" id="A0A7J4KTR2"/>
<evidence type="ECO:0000313" key="3">
    <source>
        <dbReference type="EMBL" id="HIH32660.1"/>
    </source>
</evidence>
<evidence type="ECO:0000313" key="4">
    <source>
        <dbReference type="Proteomes" id="UP000527315"/>
    </source>
</evidence>
<comment type="caution">
    <text evidence="3">The sequence shown here is derived from an EMBL/GenBank/DDBJ whole genome shotgun (WGS) entry which is preliminary data.</text>
</comment>
<reference evidence="3 5" key="1">
    <citation type="journal article" date="2020" name="bioRxiv">
        <title>A rank-normalized archaeal taxonomy based on genome phylogeny resolves widespread incomplete and uneven classifications.</title>
        <authorList>
            <person name="Rinke C."/>
            <person name="Chuvochina M."/>
            <person name="Mussig A.J."/>
            <person name="Chaumeil P.-A."/>
            <person name="Waite D.W."/>
            <person name="Whitman W.B."/>
            <person name="Parks D.H."/>
            <person name="Hugenholtz P."/>
        </authorList>
    </citation>
    <scope>NUCLEOTIDE SEQUENCE</scope>
    <source>
        <strain evidence="3">UBA10036</strain>
    </source>
</reference>
<keyword evidence="1" id="KW-0472">Membrane</keyword>
<proteinExistence type="predicted"/>
<name>A0A7J4KTR2_9ARCH</name>
<accession>A0A7J4KTR2</accession>
<organism evidence="3 4">
    <name type="scientific">Candidatus Iainarchaeum sp</name>
    <dbReference type="NCBI Taxonomy" id="3101447"/>
    <lineage>
        <taxon>Archaea</taxon>
        <taxon>Candidatus Iainarchaeota</taxon>
        <taxon>Candidatus Iainarchaeia</taxon>
        <taxon>Candidatus Iainarchaeales</taxon>
        <taxon>Candidatus Iainarchaeaceae</taxon>
        <taxon>Candidatus Iainarchaeum</taxon>
    </lineage>
</organism>
<feature type="transmembrane region" description="Helical" evidence="1">
    <location>
        <begin position="20"/>
        <end position="44"/>
    </location>
</feature>
<sequence length="143" mass="16419">MIWKVRRIMFFRIGGKNLHLPKLIGAFLVVASLLMFFNAGALMFESWDNVKFLNKCLQDPNAFPQGFCQQSAYYAGVFVRPDQDSLGVKQTWSLLLEPIASLFLWLIGLLVGAMLYLSGKIILPIEEAERIISERPLRRKKKR</sequence>
<protein>
    <submittedName>
        <fullName evidence="3">Uncharacterized protein</fullName>
    </submittedName>
</protein>
<dbReference type="Proteomes" id="UP000590964">
    <property type="component" value="Unassembled WGS sequence"/>
</dbReference>
<feature type="transmembrane region" description="Helical" evidence="1">
    <location>
        <begin position="99"/>
        <end position="117"/>
    </location>
</feature>
<keyword evidence="1" id="KW-1133">Transmembrane helix</keyword>
<keyword evidence="1" id="KW-0812">Transmembrane</keyword>
<gene>
    <name evidence="2" type="ORF">HA222_00870</name>
    <name evidence="3" type="ORF">HA227_00240</name>
</gene>
<dbReference type="Proteomes" id="UP000527315">
    <property type="component" value="Unassembled WGS sequence"/>
</dbReference>
<evidence type="ECO:0000313" key="5">
    <source>
        <dbReference type="Proteomes" id="UP000590964"/>
    </source>
</evidence>
<evidence type="ECO:0000313" key="2">
    <source>
        <dbReference type="EMBL" id="HIH21202.1"/>
    </source>
</evidence>
<dbReference type="EMBL" id="DUFJ01000003">
    <property type="protein sequence ID" value="HIH32660.1"/>
    <property type="molecule type" value="Genomic_DNA"/>
</dbReference>
<dbReference type="EMBL" id="DUFW01000014">
    <property type="protein sequence ID" value="HIH21202.1"/>
    <property type="molecule type" value="Genomic_DNA"/>
</dbReference>
<evidence type="ECO:0000256" key="1">
    <source>
        <dbReference type="SAM" id="Phobius"/>
    </source>
</evidence>